<evidence type="ECO:0000313" key="5">
    <source>
        <dbReference type="EMBL" id="JAT23075.1"/>
    </source>
</evidence>
<feature type="non-terminal residue" evidence="5">
    <location>
        <position position="1"/>
    </location>
</feature>
<dbReference type="InterPro" id="IPR016187">
    <property type="entry name" value="CTDL_fold"/>
</dbReference>
<dbReference type="PANTHER" id="PTHR22963">
    <property type="entry name" value="ENDOGLIN-RELATED"/>
    <property type="match status" value="1"/>
</dbReference>
<evidence type="ECO:0008006" key="6">
    <source>
        <dbReference type="Google" id="ProtNLM"/>
    </source>
</evidence>
<evidence type="ECO:0000256" key="1">
    <source>
        <dbReference type="PROSITE-ProRule" id="PRU00076"/>
    </source>
</evidence>
<dbReference type="Pfam" id="PF00059">
    <property type="entry name" value="Lectin_C"/>
    <property type="match status" value="1"/>
</dbReference>
<dbReference type="InterPro" id="IPR016186">
    <property type="entry name" value="C-type_lectin-like/link_sf"/>
</dbReference>
<proteinExistence type="predicted"/>
<dbReference type="PROSITE" id="PS50041">
    <property type="entry name" value="C_TYPE_LECTIN_2"/>
    <property type="match status" value="1"/>
</dbReference>
<protein>
    <recommendedName>
        <fullName evidence="6">C-type lectin domain-containing protein</fullName>
    </recommendedName>
</protein>
<dbReference type="InterPro" id="IPR001304">
    <property type="entry name" value="C-type_lectin-like"/>
</dbReference>
<organism evidence="5">
    <name type="scientific">Graphocephala atropunctata</name>
    <dbReference type="NCBI Taxonomy" id="36148"/>
    <lineage>
        <taxon>Eukaryota</taxon>
        <taxon>Metazoa</taxon>
        <taxon>Ecdysozoa</taxon>
        <taxon>Arthropoda</taxon>
        <taxon>Hexapoda</taxon>
        <taxon>Insecta</taxon>
        <taxon>Pterygota</taxon>
        <taxon>Neoptera</taxon>
        <taxon>Paraneoptera</taxon>
        <taxon>Hemiptera</taxon>
        <taxon>Auchenorrhyncha</taxon>
        <taxon>Membracoidea</taxon>
        <taxon>Cicadellidae</taxon>
        <taxon>Cicadellinae</taxon>
        <taxon>Cicadellini</taxon>
        <taxon>Graphocephala</taxon>
    </lineage>
</organism>
<keyword evidence="1" id="KW-0245">EGF-like domain</keyword>
<reference evidence="5" key="1">
    <citation type="submission" date="2015-11" db="EMBL/GenBank/DDBJ databases">
        <title>De novo transcriptome assembly of four potential Pierce s Disease insect vectors from Arizona vineyards.</title>
        <authorList>
            <person name="Tassone E.E."/>
        </authorList>
    </citation>
    <scope>NUCLEOTIDE SEQUENCE</scope>
</reference>
<gene>
    <name evidence="5" type="ORF">g.49950</name>
</gene>
<feature type="disulfide bond" evidence="1">
    <location>
        <begin position="120"/>
        <end position="130"/>
    </location>
</feature>
<dbReference type="PROSITE" id="PS50026">
    <property type="entry name" value="EGF_3"/>
    <property type="match status" value="1"/>
</dbReference>
<dbReference type="Gene3D" id="3.10.100.10">
    <property type="entry name" value="Mannose-Binding Protein A, subunit A"/>
    <property type="match status" value="1"/>
</dbReference>
<dbReference type="CDD" id="cd00037">
    <property type="entry name" value="CLECT"/>
    <property type="match status" value="1"/>
</dbReference>
<dbReference type="PANTHER" id="PTHR22963:SF39">
    <property type="entry name" value="DUMPY"/>
    <property type="match status" value="1"/>
</dbReference>
<dbReference type="InterPro" id="IPR000742">
    <property type="entry name" value="EGF"/>
</dbReference>
<feature type="chain" id="PRO_5008587405" description="C-type lectin domain-containing protein" evidence="2">
    <location>
        <begin position="22"/>
        <end position="286"/>
    </location>
</feature>
<evidence type="ECO:0000256" key="2">
    <source>
        <dbReference type="SAM" id="SignalP"/>
    </source>
</evidence>
<dbReference type="SUPFAM" id="SSF56436">
    <property type="entry name" value="C-type lectin-like"/>
    <property type="match status" value="1"/>
</dbReference>
<dbReference type="SMART" id="SM00034">
    <property type="entry name" value="CLECT"/>
    <property type="match status" value="1"/>
</dbReference>
<dbReference type="AlphaFoldDB" id="A0A1B6LHA9"/>
<feature type="signal peptide" evidence="2">
    <location>
        <begin position="1"/>
        <end position="21"/>
    </location>
</feature>
<feature type="domain" description="C-type lectin" evidence="4">
    <location>
        <begin position="169"/>
        <end position="283"/>
    </location>
</feature>
<evidence type="ECO:0000259" key="4">
    <source>
        <dbReference type="PROSITE" id="PS50041"/>
    </source>
</evidence>
<dbReference type="PROSITE" id="PS01186">
    <property type="entry name" value="EGF_2"/>
    <property type="match status" value="1"/>
</dbReference>
<feature type="domain" description="EGF-like" evidence="3">
    <location>
        <begin position="117"/>
        <end position="154"/>
    </location>
</feature>
<dbReference type="SMART" id="SM00181">
    <property type="entry name" value="EGF"/>
    <property type="match status" value="2"/>
</dbReference>
<evidence type="ECO:0000259" key="3">
    <source>
        <dbReference type="PROSITE" id="PS50026"/>
    </source>
</evidence>
<keyword evidence="1" id="KW-1015">Disulfide bond</keyword>
<name>A0A1B6LHA9_9HEMI</name>
<dbReference type="EMBL" id="GEBQ01016902">
    <property type="protein sequence ID" value="JAT23075.1"/>
    <property type="molecule type" value="Transcribed_RNA"/>
</dbReference>
<accession>A0A1B6LHA9</accession>
<sequence>VTVTVWRVVFVLAVIATSTSAVYVNNSAITEGLQCNADLDCAETAACVQRKCSDPCYPPGTCGDNAECRVIHHHPTCYCPDDFTGNPHTQCKPLERLECQKNGLCPDNLSWIDGGCKDPCSGFCGNNTVCNVHRHFPSCSCKPGFTGNPNLDCHKPVKMVHLHFDKQLSWQNALLDCRTKGMELVTVDDQEDFNTIHKLIREYQKEFQAENTAFWTSGLEVADTGFYVWVSTGAPVTFANWGPGDPNHFVHGISVERCVVLWPNFDYQMGDYECRFKLYYACQEYV</sequence>
<keyword evidence="2" id="KW-0732">Signal</keyword>
<comment type="caution">
    <text evidence="1">Lacks conserved residue(s) required for the propagation of feature annotation.</text>
</comment>